<proteinExistence type="predicted"/>
<sequence>MDLPAIDNTVGAWLIGTFIGLILQGVGYNQVYHYCCLYPHDSRWLKTWVLLVTVVETANSVVAMHACYYNLVVNYGNTAISTDAPPWSIKLLPAPAGLVAGLTQLFFARRIYKLNKRFRPIAIIAGTLVAAFSGCMIAVTALIWNAPDARTTLQYSWLVSTGCGLILAGDTLLTTSLIYILRCHRGGFIRTDSMLDVICMYTVSSGLIVCISNAMSVAFAVTWPENLIYAGNVMVATKLYSNTFLASLNARQSLANRGVTMVDAETMQFRSHIMKITSQPDRSLGLRRAGVPFTEHVHGSSVTQSDCTAIEMKVMPHDLSASDTVDIPDFARANSGEKDFIHIS</sequence>
<dbReference type="InterPro" id="IPR045339">
    <property type="entry name" value="DUF6534"/>
</dbReference>
<dbReference type="PANTHER" id="PTHR40465">
    <property type="entry name" value="CHROMOSOME 1, WHOLE GENOME SHOTGUN SEQUENCE"/>
    <property type="match status" value="1"/>
</dbReference>
<dbReference type="Pfam" id="PF20152">
    <property type="entry name" value="DUF6534"/>
    <property type="match status" value="1"/>
</dbReference>
<gene>
    <name evidence="3" type="ORF">K466DRAFT_596008</name>
</gene>
<name>A0A5C3PQY7_9APHY</name>
<keyword evidence="1" id="KW-1133">Transmembrane helix</keyword>
<feature type="transmembrane region" description="Helical" evidence="1">
    <location>
        <begin position="47"/>
        <end position="71"/>
    </location>
</feature>
<feature type="transmembrane region" description="Helical" evidence="1">
    <location>
        <begin position="120"/>
        <end position="144"/>
    </location>
</feature>
<evidence type="ECO:0000313" key="4">
    <source>
        <dbReference type="Proteomes" id="UP000308197"/>
    </source>
</evidence>
<evidence type="ECO:0000313" key="3">
    <source>
        <dbReference type="EMBL" id="TFK91587.1"/>
    </source>
</evidence>
<dbReference type="EMBL" id="ML211017">
    <property type="protein sequence ID" value="TFK91587.1"/>
    <property type="molecule type" value="Genomic_DNA"/>
</dbReference>
<dbReference type="PANTHER" id="PTHR40465:SF1">
    <property type="entry name" value="DUF6534 DOMAIN-CONTAINING PROTEIN"/>
    <property type="match status" value="1"/>
</dbReference>
<feature type="transmembrane region" description="Helical" evidence="1">
    <location>
        <begin position="156"/>
        <end position="181"/>
    </location>
</feature>
<dbReference type="AlphaFoldDB" id="A0A5C3PQY7"/>
<feature type="transmembrane region" description="Helical" evidence="1">
    <location>
        <begin position="12"/>
        <end position="35"/>
    </location>
</feature>
<protein>
    <recommendedName>
        <fullName evidence="2">DUF6534 domain-containing protein</fullName>
    </recommendedName>
</protein>
<evidence type="ECO:0000256" key="1">
    <source>
        <dbReference type="SAM" id="Phobius"/>
    </source>
</evidence>
<keyword evidence="4" id="KW-1185">Reference proteome</keyword>
<evidence type="ECO:0000259" key="2">
    <source>
        <dbReference type="Pfam" id="PF20152"/>
    </source>
</evidence>
<dbReference type="InParanoid" id="A0A5C3PQY7"/>
<keyword evidence="1" id="KW-0812">Transmembrane</keyword>
<keyword evidence="1" id="KW-0472">Membrane</keyword>
<feature type="transmembrane region" description="Helical" evidence="1">
    <location>
        <begin position="91"/>
        <end position="108"/>
    </location>
</feature>
<reference evidence="3 4" key="1">
    <citation type="journal article" date="2019" name="Nat. Ecol. Evol.">
        <title>Megaphylogeny resolves global patterns of mushroom evolution.</title>
        <authorList>
            <person name="Varga T."/>
            <person name="Krizsan K."/>
            <person name="Foldi C."/>
            <person name="Dima B."/>
            <person name="Sanchez-Garcia M."/>
            <person name="Sanchez-Ramirez S."/>
            <person name="Szollosi G.J."/>
            <person name="Szarkandi J.G."/>
            <person name="Papp V."/>
            <person name="Albert L."/>
            <person name="Andreopoulos W."/>
            <person name="Angelini C."/>
            <person name="Antonin V."/>
            <person name="Barry K.W."/>
            <person name="Bougher N.L."/>
            <person name="Buchanan P."/>
            <person name="Buyck B."/>
            <person name="Bense V."/>
            <person name="Catcheside P."/>
            <person name="Chovatia M."/>
            <person name="Cooper J."/>
            <person name="Damon W."/>
            <person name="Desjardin D."/>
            <person name="Finy P."/>
            <person name="Geml J."/>
            <person name="Haridas S."/>
            <person name="Hughes K."/>
            <person name="Justo A."/>
            <person name="Karasinski D."/>
            <person name="Kautmanova I."/>
            <person name="Kiss B."/>
            <person name="Kocsube S."/>
            <person name="Kotiranta H."/>
            <person name="LaButti K.M."/>
            <person name="Lechner B.E."/>
            <person name="Liimatainen K."/>
            <person name="Lipzen A."/>
            <person name="Lukacs Z."/>
            <person name="Mihaltcheva S."/>
            <person name="Morgado L.N."/>
            <person name="Niskanen T."/>
            <person name="Noordeloos M.E."/>
            <person name="Ohm R.A."/>
            <person name="Ortiz-Santana B."/>
            <person name="Ovrebo C."/>
            <person name="Racz N."/>
            <person name="Riley R."/>
            <person name="Savchenko A."/>
            <person name="Shiryaev A."/>
            <person name="Soop K."/>
            <person name="Spirin V."/>
            <person name="Szebenyi C."/>
            <person name="Tomsovsky M."/>
            <person name="Tulloss R.E."/>
            <person name="Uehling J."/>
            <person name="Grigoriev I.V."/>
            <person name="Vagvolgyi C."/>
            <person name="Papp T."/>
            <person name="Martin F.M."/>
            <person name="Miettinen O."/>
            <person name="Hibbett D.S."/>
            <person name="Nagy L.G."/>
        </authorList>
    </citation>
    <scope>NUCLEOTIDE SEQUENCE [LARGE SCALE GENOMIC DNA]</scope>
    <source>
        <strain evidence="3 4">HHB13444</strain>
    </source>
</reference>
<dbReference type="STRING" id="1314778.A0A5C3PQY7"/>
<feature type="domain" description="DUF6534" evidence="2">
    <location>
        <begin position="168"/>
        <end position="253"/>
    </location>
</feature>
<dbReference type="Proteomes" id="UP000308197">
    <property type="component" value="Unassembled WGS sequence"/>
</dbReference>
<feature type="transmembrane region" description="Helical" evidence="1">
    <location>
        <begin position="193"/>
        <end position="221"/>
    </location>
</feature>
<organism evidence="3 4">
    <name type="scientific">Polyporus arcularius HHB13444</name>
    <dbReference type="NCBI Taxonomy" id="1314778"/>
    <lineage>
        <taxon>Eukaryota</taxon>
        <taxon>Fungi</taxon>
        <taxon>Dikarya</taxon>
        <taxon>Basidiomycota</taxon>
        <taxon>Agaricomycotina</taxon>
        <taxon>Agaricomycetes</taxon>
        <taxon>Polyporales</taxon>
        <taxon>Polyporaceae</taxon>
        <taxon>Polyporus</taxon>
    </lineage>
</organism>
<accession>A0A5C3PQY7</accession>